<feature type="domain" description="Nudix hydrolase" evidence="5">
    <location>
        <begin position="1"/>
        <end position="128"/>
    </location>
</feature>
<dbReference type="InterPro" id="IPR015797">
    <property type="entry name" value="NUDIX_hydrolase-like_dom_sf"/>
</dbReference>
<dbReference type="InterPro" id="IPR000086">
    <property type="entry name" value="NUDIX_hydrolase_dom"/>
</dbReference>
<dbReference type="PROSITE" id="PS51462">
    <property type="entry name" value="NUDIX"/>
    <property type="match status" value="1"/>
</dbReference>
<keyword evidence="3 4" id="KW-0378">Hydrolase</keyword>
<protein>
    <submittedName>
        <fullName evidence="6">NUDIX hydrolase</fullName>
    </submittedName>
</protein>
<dbReference type="EMBL" id="CP108090">
    <property type="protein sequence ID" value="WUQ17490.1"/>
    <property type="molecule type" value="Genomic_DNA"/>
</dbReference>
<dbReference type="GO" id="GO:0016787">
    <property type="term" value="F:hydrolase activity"/>
    <property type="evidence" value="ECO:0007669"/>
    <property type="project" value="UniProtKB-KW"/>
</dbReference>
<dbReference type="InterPro" id="IPR020084">
    <property type="entry name" value="NUDIX_hydrolase_CS"/>
</dbReference>
<evidence type="ECO:0000256" key="3">
    <source>
        <dbReference type="ARBA" id="ARBA00022801"/>
    </source>
</evidence>
<accession>A0ABZ1TPR3</accession>
<dbReference type="PANTHER" id="PTHR43046:SF2">
    <property type="entry name" value="8-OXO-DGTP DIPHOSPHATASE-RELATED"/>
    <property type="match status" value="1"/>
</dbReference>
<dbReference type="SUPFAM" id="SSF55811">
    <property type="entry name" value="Nudix"/>
    <property type="match status" value="1"/>
</dbReference>
<comment type="similarity">
    <text evidence="2 4">Belongs to the Nudix hydrolase family.</text>
</comment>
<evidence type="ECO:0000259" key="5">
    <source>
        <dbReference type="PROSITE" id="PS51462"/>
    </source>
</evidence>
<gene>
    <name evidence="6" type="ORF">OG517_42345</name>
</gene>
<dbReference type="Gene3D" id="3.90.79.10">
    <property type="entry name" value="Nucleoside Triphosphate Pyrophosphohydrolase"/>
    <property type="match status" value="1"/>
</dbReference>
<comment type="cofactor">
    <cofactor evidence="1">
        <name>Mg(2+)</name>
        <dbReference type="ChEBI" id="CHEBI:18420"/>
    </cofactor>
</comment>
<dbReference type="RefSeq" id="WP_328965706.1">
    <property type="nucleotide sequence ID" value="NZ_CP108090.1"/>
</dbReference>
<evidence type="ECO:0000313" key="7">
    <source>
        <dbReference type="Proteomes" id="UP001432039"/>
    </source>
</evidence>
<reference evidence="6" key="1">
    <citation type="submission" date="2022-10" db="EMBL/GenBank/DDBJ databases">
        <title>The complete genomes of actinobacterial strains from the NBC collection.</title>
        <authorList>
            <person name="Joergensen T.S."/>
            <person name="Alvarez Arevalo M."/>
            <person name="Sterndorff E.B."/>
            <person name="Faurdal D."/>
            <person name="Vuksanovic O."/>
            <person name="Mourched A.-S."/>
            <person name="Charusanti P."/>
            <person name="Shaw S."/>
            <person name="Blin K."/>
            <person name="Weber T."/>
        </authorList>
    </citation>
    <scope>NUCLEOTIDE SEQUENCE</scope>
    <source>
        <strain evidence="6">NBC_00248</strain>
    </source>
</reference>
<keyword evidence="7" id="KW-1185">Reference proteome</keyword>
<evidence type="ECO:0000256" key="4">
    <source>
        <dbReference type="RuleBase" id="RU003476"/>
    </source>
</evidence>
<dbReference type="Proteomes" id="UP001432039">
    <property type="component" value="Chromosome"/>
</dbReference>
<evidence type="ECO:0000256" key="1">
    <source>
        <dbReference type="ARBA" id="ARBA00001946"/>
    </source>
</evidence>
<sequence>MHTRVTGIVIEDGQILLLDQDTDGDRSWSLPGGKVEPGETLEEALKREMLEETGVEVEVGRLLYVCDVTHAHVVHITFEARRVGGQIGAVTEGADTRPIRQVEFVKLTELPGLGFSERFMTLCQDGFPGAGTYMGPKAAIGL</sequence>
<organism evidence="6 7">
    <name type="scientific">Streptomyces virginiae</name>
    <name type="common">Streptomyces cinnamonensis</name>
    <dbReference type="NCBI Taxonomy" id="1961"/>
    <lineage>
        <taxon>Bacteria</taxon>
        <taxon>Bacillati</taxon>
        <taxon>Actinomycetota</taxon>
        <taxon>Actinomycetes</taxon>
        <taxon>Kitasatosporales</taxon>
        <taxon>Streptomycetaceae</taxon>
        <taxon>Streptomyces</taxon>
    </lineage>
</organism>
<dbReference type="PANTHER" id="PTHR43046">
    <property type="entry name" value="GDP-MANNOSE MANNOSYL HYDROLASE"/>
    <property type="match status" value="1"/>
</dbReference>
<name>A0ABZ1TPR3_STRVG</name>
<dbReference type="PRINTS" id="PR00502">
    <property type="entry name" value="NUDIXFAMILY"/>
</dbReference>
<dbReference type="InterPro" id="IPR020476">
    <property type="entry name" value="Nudix_hydrolase"/>
</dbReference>
<evidence type="ECO:0000313" key="6">
    <source>
        <dbReference type="EMBL" id="WUQ17490.1"/>
    </source>
</evidence>
<evidence type="ECO:0000256" key="2">
    <source>
        <dbReference type="ARBA" id="ARBA00005582"/>
    </source>
</evidence>
<proteinExistence type="inferred from homology"/>
<dbReference type="Pfam" id="PF00293">
    <property type="entry name" value="NUDIX"/>
    <property type="match status" value="1"/>
</dbReference>
<dbReference type="PROSITE" id="PS00893">
    <property type="entry name" value="NUDIX_BOX"/>
    <property type="match status" value="1"/>
</dbReference>